<dbReference type="AlphaFoldDB" id="A0A6S7BJW8"/>
<evidence type="ECO:0000259" key="2">
    <source>
        <dbReference type="Pfam" id="PF13302"/>
    </source>
</evidence>
<dbReference type="SUPFAM" id="SSF55729">
    <property type="entry name" value="Acyl-CoA N-acyltransferases (Nat)"/>
    <property type="match status" value="1"/>
</dbReference>
<sequence length="200" mass="22384">MNVRTSTQDPQPNADGADCAADPARHDACWLREPQSEDLDAIKGWFAQPTINQWFDFGLGRQQLSALALQLMLHSKRHRILVFGCAGYGMASGLVAVSDVTHPFGTGSFWVLRDASRPAYAGMTCDASLRIIHDTFKRYGMHCITAWAVQNNVRSQRLLERIGFRRIGLQRSCHLIGEKRRGRVLYDLTPADLVCKAPRS</sequence>
<dbReference type="Pfam" id="PF13302">
    <property type="entry name" value="Acetyltransf_3"/>
    <property type="match status" value="1"/>
</dbReference>
<dbReference type="InterPro" id="IPR000182">
    <property type="entry name" value="GNAT_dom"/>
</dbReference>
<protein>
    <recommendedName>
        <fullName evidence="2">N-acetyltransferase domain-containing protein</fullName>
    </recommendedName>
</protein>
<dbReference type="RefSeq" id="WP_175107861.1">
    <property type="nucleotide sequence ID" value="NZ_CADIKM010000052.1"/>
</dbReference>
<organism evidence="3 4">
    <name type="scientific">Pararobbsia alpina</name>
    <dbReference type="NCBI Taxonomy" id="621374"/>
    <lineage>
        <taxon>Bacteria</taxon>
        <taxon>Pseudomonadati</taxon>
        <taxon>Pseudomonadota</taxon>
        <taxon>Betaproteobacteria</taxon>
        <taxon>Burkholderiales</taxon>
        <taxon>Burkholderiaceae</taxon>
        <taxon>Pararobbsia</taxon>
    </lineage>
</organism>
<proteinExistence type="predicted"/>
<dbReference type="InterPro" id="IPR016181">
    <property type="entry name" value="Acyl_CoA_acyltransferase"/>
</dbReference>
<evidence type="ECO:0000313" key="4">
    <source>
        <dbReference type="Proteomes" id="UP000494115"/>
    </source>
</evidence>
<accession>A0A6S7BJW8</accession>
<evidence type="ECO:0000256" key="1">
    <source>
        <dbReference type="SAM" id="MobiDB-lite"/>
    </source>
</evidence>
<name>A0A6S7BJW8_9BURK</name>
<feature type="domain" description="N-acetyltransferase" evidence="2">
    <location>
        <begin position="30"/>
        <end position="165"/>
    </location>
</feature>
<dbReference type="Proteomes" id="UP000494115">
    <property type="component" value="Unassembled WGS sequence"/>
</dbReference>
<evidence type="ECO:0000313" key="3">
    <source>
        <dbReference type="EMBL" id="CAB3803126.1"/>
    </source>
</evidence>
<keyword evidence="4" id="KW-1185">Reference proteome</keyword>
<dbReference type="GO" id="GO:0016747">
    <property type="term" value="F:acyltransferase activity, transferring groups other than amino-acyl groups"/>
    <property type="evidence" value="ECO:0007669"/>
    <property type="project" value="InterPro"/>
</dbReference>
<feature type="compositionally biased region" description="Polar residues" evidence="1">
    <location>
        <begin position="1"/>
        <end position="11"/>
    </location>
</feature>
<dbReference type="Gene3D" id="3.40.630.30">
    <property type="match status" value="1"/>
</dbReference>
<dbReference type="EMBL" id="CADIKM010000052">
    <property type="protein sequence ID" value="CAB3803126.1"/>
    <property type="molecule type" value="Genomic_DNA"/>
</dbReference>
<reference evidence="3 4" key="1">
    <citation type="submission" date="2020-04" db="EMBL/GenBank/DDBJ databases">
        <authorList>
            <person name="De Canck E."/>
        </authorList>
    </citation>
    <scope>NUCLEOTIDE SEQUENCE [LARGE SCALE GENOMIC DNA]</scope>
    <source>
        <strain evidence="3 4">LMG 28138</strain>
    </source>
</reference>
<gene>
    <name evidence="3" type="ORF">LMG28138_05293</name>
</gene>
<feature type="region of interest" description="Disordered" evidence="1">
    <location>
        <begin position="1"/>
        <end position="21"/>
    </location>
</feature>